<evidence type="ECO:0000256" key="3">
    <source>
        <dbReference type="ARBA" id="ARBA00022777"/>
    </source>
</evidence>
<sequence>MKYYIGVDVGTGSVRSALFDSHGNLVTIATEEIKIWTPSADYYEQSSSNIWNAVIHTIKKILLDSEVRKEDIGGIGFDATCSLVVIGENDSPVTVSPSGKAECNIIMWMDHRAVDQTERINSTQHYVLKNTGGQISVEMEPPKLLWIKENLPDTWKSATHFFDLADYLTWKATGNLTRSLCCLTCKWTYQADDQGHRGWNDEFWEMIGLDDFVKEKYQRCGTDVKSPGDVCGQGLTNEAAEQLGLVPGTAVGTSIIDAHAGVLGCVGCIAEDEHFTVPDITSRMTMICGTSTCHMIMSQEAIFVPGVWGPYYSPILPGLWSAEGGQTAAGKLIDFIVETHPAYGKLKGTASDRNVHIHEVLEERLIQLTNEHKVSSMSQLTKHLHIWPDFHGNRSPLSDPSLKGMISGLTLSSDMDDLAVKYLATVQALAYGTRHIIEELVKRGHKIELIYMCGGLSKNHVYVKTHVDVTGIPAILPNEKESVLLGAAMLGASASGNFANVQDAVKQMGGKGKLIKPDLQRRQFHDKKYQVFLRMVQHQREYTAIMDG</sequence>
<evidence type="ECO:0000259" key="6">
    <source>
        <dbReference type="Pfam" id="PF02782"/>
    </source>
</evidence>
<dbReference type="InterPro" id="IPR006003">
    <property type="entry name" value="FGGY_RbtK-like"/>
</dbReference>
<dbReference type="AlphaFoldDB" id="A0A8B6GWL4"/>
<feature type="domain" description="Carbohydrate kinase FGGY C-terminal" evidence="6">
    <location>
        <begin position="285"/>
        <end position="494"/>
    </location>
</feature>
<dbReference type="PIRSF" id="PIRSF000538">
    <property type="entry name" value="GlpK"/>
    <property type="match status" value="1"/>
</dbReference>
<accession>A0A8B6GWL4</accession>
<proteinExistence type="inferred from homology"/>
<feature type="domain" description="Carbohydrate kinase FGGY N-terminal" evidence="5">
    <location>
        <begin position="3"/>
        <end position="264"/>
    </location>
</feature>
<gene>
    <name evidence="7" type="ORF">MGAL_10B049716</name>
</gene>
<dbReference type="FunFam" id="3.30.420.40:FF:000101">
    <property type="entry name" value="FGGY carbohydrate kinase domain-containing protein"/>
    <property type="match status" value="1"/>
</dbReference>
<dbReference type="PANTHER" id="PTHR43435:SF4">
    <property type="entry name" value="FGGY CARBOHYDRATE KINASE DOMAIN-CONTAINING PROTEIN"/>
    <property type="match status" value="1"/>
</dbReference>
<dbReference type="GO" id="GO:0005737">
    <property type="term" value="C:cytoplasm"/>
    <property type="evidence" value="ECO:0007669"/>
    <property type="project" value="TreeGrafter"/>
</dbReference>
<keyword evidence="3" id="KW-0418">Kinase</keyword>
<dbReference type="OrthoDB" id="203824at2759"/>
<dbReference type="Gene3D" id="3.30.420.40">
    <property type="match status" value="1"/>
</dbReference>
<evidence type="ECO:0000256" key="2">
    <source>
        <dbReference type="ARBA" id="ARBA00022679"/>
    </source>
</evidence>
<keyword evidence="2" id="KW-0808">Transferase</keyword>
<evidence type="ECO:0000313" key="8">
    <source>
        <dbReference type="Proteomes" id="UP000596742"/>
    </source>
</evidence>
<keyword evidence="8" id="KW-1185">Reference proteome</keyword>
<dbReference type="InterPro" id="IPR000577">
    <property type="entry name" value="Carb_kinase_FGGY"/>
</dbReference>
<evidence type="ECO:0000259" key="5">
    <source>
        <dbReference type="Pfam" id="PF00370"/>
    </source>
</evidence>
<dbReference type="InterPro" id="IPR043129">
    <property type="entry name" value="ATPase_NBD"/>
</dbReference>
<dbReference type="GO" id="GO:0019321">
    <property type="term" value="P:pentose metabolic process"/>
    <property type="evidence" value="ECO:0007669"/>
    <property type="project" value="TreeGrafter"/>
</dbReference>
<comment type="caution">
    <text evidence="7">The sequence shown here is derived from an EMBL/GenBank/DDBJ whole genome shotgun (WGS) entry which is preliminary data.</text>
</comment>
<evidence type="ECO:0000256" key="1">
    <source>
        <dbReference type="ARBA" id="ARBA00009156"/>
    </source>
</evidence>
<name>A0A8B6GWL4_MYTGA</name>
<evidence type="ECO:0000313" key="7">
    <source>
        <dbReference type="EMBL" id="VDI70648.1"/>
    </source>
</evidence>
<dbReference type="SUPFAM" id="SSF53067">
    <property type="entry name" value="Actin-like ATPase domain"/>
    <property type="match status" value="2"/>
</dbReference>
<organism evidence="7 8">
    <name type="scientific">Mytilus galloprovincialis</name>
    <name type="common">Mediterranean mussel</name>
    <dbReference type="NCBI Taxonomy" id="29158"/>
    <lineage>
        <taxon>Eukaryota</taxon>
        <taxon>Metazoa</taxon>
        <taxon>Spiralia</taxon>
        <taxon>Lophotrochozoa</taxon>
        <taxon>Mollusca</taxon>
        <taxon>Bivalvia</taxon>
        <taxon>Autobranchia</taxon>
        <taxon>Pteriomorphia</taxon>
        <taxon>Mytilida</taxon>
        <taxon>Mytiloidea</taxon>
        <taxon>Mytilidae</taxon>
        <taxon>Mytilinae</taxon>
        <taxon>Mytilus</taxon>
    </lineage>
</organism>
<dbReference type="InterPro" id="IPR018485">
    <property type="entry name" value="FGGY_C"/>
</dbReference>
<dbReference type="EMBL" id="UYJE01009155">
    <property type="protein sequence ID" value="VDI70648.1"/>
    <property type="molecule type" value="Genomic_DNA"/>
</dbReference>
<dbReference type="InterPro" id="IPR018484">
    <property type="entry name" value="FGGY_N"/>
</dbReference>
<protein>
    <recommendedName>
        <fullName evidence="4">FGGY carbohydrate kinase domain-containing protein</fullName>
    </recommendedName>
</protein>
<dbReference type="CDD" id="cd07782">
    <property type="entry name" value="ASKHA_NBD_FGGY_D-RBK"/>
    <property type="match status" value="1"/>
</dbReference>
<dbReference type="Gene3D" id="1.20.58.2240">
    <property type="match status" value="1"/>
</dbReference>
<dbReference type="PANTHER" id="PTHR43435">
    <property type="entry name" value="RIBULOKINASE"/>
    <property type="match status" value="1"/>
</dbReference>
<comment type="similarity">
    <text evidence="1">Belongs to the FGGY kinase family.</text>
</comment>
<dbReference type="GO" id="GO:0019150">
    <property type="term" value="F:D-ribulokinase activity"/>
    <property type="evidence" value="ECO:0007669"/>
    <property type="project" value="TreeGrafter"/>
</dbReference>
<reference evidence="7" key="1">
    <citation type="submission" date="2018-11" db="EMBL/GenBank/DDBJ databases">
        <authorList>
            <person name="Alioto T."/>
            <person name="Alioto T."/>
        </authorList>
    </citation>
    <scope>NUCLEOTIDE SEQUENCE</scope>
</reference>
<dbReference type="Pfam" id="PF02782">
    <property type="entry name" value="FGGY_C"/>
    <property type="match status" value="1"/>
</dbReference>
<dbReference type="Proteomes" id="UP000596742">
    <property type="component" value="Unassembled WGS sequence"/>
</dbReference>
<dbReference type="Pfam" id="PF00370">
    <property type="entry name" value="FGGY_N"/>
    <property type="match status" value="1"/>
</dbReference>
<evidence type="ECO:0000256" key="4">
    <source>
        <dbReference type="ARBA" id="ARBA00074355"/>
    </source>
</evidence>
<dbReference type="NCBIfam" id="TIGR01315">
    <property type="entry name" value="5C_CHO_kinase"/>
    <property type="match status" value="1"/>
</dbReference>